<dbReference type="Gene3D" id="3.60.110.10">
    <property type="entry name" value="Carbon-nitrogen hydrolase"/>
    <property type="match status" value="1"/>
</dbReference>
<organism evidence="5 6">
    <name type="scientific">Parelaphostrongylus tenuis</name>
    <name type="common">Meningeal worm</name>
    <dbReference type="NCBI Taxonomy" id="148309"/>
    <lineage>
        <taxon>Eukaryota</taxon>
        <taxon>Metazoa</taxon>
        <taxon>Ecdysozoa</taxon>
        <taxon>Nematoda</taxon>
        <taxon>Chromadorea</taxon>
        <taxon>Rhabditida</taxon>
        <taxon>Rhabditina</taxon>
        <taxon>Rhabditomorpha</taxon>
        <taxon>Strongyloidea</taxon>
        <taxon>Metastrongylidae</taxon>
        <taxon>Parelaphostrongylus</taxon>
    </lineage>
</organism>
<evidence type="ECO:0000313" key="5">
    <source>
        <dbReference type="EMBL" id="KAJ1348119.1"/>
    </source>
</evidence>
<proteinExistence type="predicted"/>
<evidence type="ECO:0000313" key="6">
    <source>
        <dbReference type="Proteomes" id="UP001196413"/>
    </source>
</evidence>
<dbReference type="GO" id="GO:0003952">
    <property type="term" value="F:NAD+ synthase (glutamine-hydrolyzing) activity"/>
    <property type="evidence" value="ECO:0007669"/>
    <property type="project" value="InterPro"/>
</dbReference>
<gene>
    <name evidence="5" type="primary">NADSYN1</name>
    <name evidence="5" type="ORF">KIN20_003348</name>
</gene>
<reference evidence="5" key="1">
    <citation type="submission" date="2021-06" db="EMBL/GenBank/DDBJ databases">
        <title>Parelaphostrongylus tenuis whole genome reference sequence.</title>
        <authorList>
            <person name="Garwood T.J."/>
            <person name="Larsen P.A."/>
            <person name="Fountain-Jones N.M."/>
            <person name="Garbe J.R."/>
            <person name="Macchietto M.G."/>
            <person name="Kania S.A."/>
            <person name="Gerhold R.W."/>
            <person name="Richards J.E."/>
            <person name="Wolf T.M."/>
        </authorList>
    </citation>
    <scope>NUCLEOTIDE SEQUENCE</scope>
    <source>
        <strain evidence="5">MNPRO001-30</strain>
        <tissue evidence="5">Meninges</tissue>
    </source>
</reference>
<evidence type="ECO:0000256" key="1">
    <source>
        <dbReference type="ARBA" id="ARBA00017309"/>
    </source>
</evidence>
<dbReference type="GO" id="GO:0004359">
    <property type="term" value="F:glutaminase activity"/>
    <property type="evidence" value="ECO:0007669"/>
    <property type="project" value="InterPro"/>
</dbReference>
<evidence type="ECO:0000256" key="3">
    <source>
        <dbReference type="ARBA" id="ARBA00030681"/>
    </source>
</evidence>
<accession>A0AAD5MPT3</accession>
<dbReference type="InterPro" id="IPR003694">
    <property type="entry name" value="NAD_synthase"/>
</dbReference>
<keyword evidence="6" id="KW-1185">Reference proteome</keyword>
<dbReference type="GO" id="GO:0009435">
    <property type="term" value="P:NAD+ biosynthetic process"/>
    <property type="evidence" value="ECO:0007669"/>
    <property type="project" value="InterPro"/>
</dbReference>
<dbReference type="GO" id="GO:0005737">
    <property type="term" value="C:cytoplasm"/>
    <property type="evidence" value="ECO:0007669"/>
    <property type="project" value="InterPro"/>
</dbReference>
<dbReference type="Proteomes" id="UP001196413">
    <property type="component" value="Unassembled WGS sequence"/>
</dbReference>
<feature type="domain" description="CN hydrolase" evidence="4">
    <location>
        <begin position="9"/>
        <end position="81"/>
    </location>
</feature>
<evidence type="ECO:0000256" key="2">
    <source>
        <dbReference type="ARBA" id="ARBA00022598"/>
    </source>
</evidence>
<dbReference type="AlphaFoldDB" id="A0AAD5MPT3"/>
<dbReference type="PROSITE" id="PS50263">
    <property type="entry name" value="CN_HYDROLASE"/>
    <property type="match status" value="1"/>
</dbReference>
<protein>
    <recommendedName>
        <fullName evidence="1">Glutamine-dependent NAD(+) synthetase</fullName>
    </recommendedName>
    <alternativeName>
        <fullName evidence="3">NAD(+) synthase [glutamine-hydrolyzing]</fullName>
    </alternativeName>
</protein>
<dbReference type="PANTHER" id="PTHR23090">
    <property type="entry name" value="NH 3 /GLUTAMINE-DEPENDENT NAD + SYNTHETASE"/>
    <property type="match status" value="1"/>
</dbReference>
<name>A0AAD5MPT3_PARTN</name>
<dbReference type="EMBL" id="JAHQIW010000433">
    <property type="protein sequence ID" value="KAJ1348119.1"/>
    <property type="molecule type" value="Genomic_DNA"/>
</dbReference>
<dbReference type="PANTHER" id="PTHR23090:SF9">
    <property type="entry name" value="GLUTAMINE-DEPENDENT NAD(+) SYNTHETASE"/>
    <property type="match status" value="1"/>
</dbReference>
<evidence type="ECO:0000259" key="4">
    <source>
        <dbReference type="PROSITE" id="PS50263"/>
    </source>
</evidence>
<dbReference type="Pfam" id="PF00795">
    <property type="entry name" value="CN_hydrolase"/>
    <property type="match status" value="1"/>
</dbReference>
<sequence>MASPWNRRVCLAVCTVSNWALDFAGNLQRILTTCEEANRRGARLRLGPELEIPGYGCADHFFEWDTEIHSWEILKEIVEKL</sequence>
<comment type="caution">
    <text evidence="5">The sequence shown here is derived from an EMBL/GenBank/DDBJ whole genome shotgun (WGS) entry which is preliminary data.</text>
</comment>
<dbReference type="InterPro" id="IPR036526">
    <property type="entry name" value="C-N_Hydrolase_sf"/>
</dbReference>
<dbReference type="SUPFAM" id="SSF56317">
    <property type="entry name" value="Carbon-nitrogen hydrolase"/>
    <property type="match status" value="1"/>
</dbReference>
<dbReference type="InterPro" id="IPR003010">
    <property type="entry name" value="C-N_Hydrolase"/>
</dbReference>
<keyword evidence="2" id="KW-0436">Ligase</keyword>